<name>A0ABR3FRK2_9AGAR</name>
<evidence type="ECO:0000313" key="3">
    <source>
        <dbReference type="Proteomes" id="UP001465976"/>
    </source>
</evidence>
<protein>
    <submittedName>
        <fullName evidence="2">Uncharacterized protein</fullName>
    </submittedName>
</protein>
<comment type="caution">
    <text evidence="2">The sequence shown here is derived from an EMBL/GenBank/DDBJ whole genome shotgun (WGS) entry which is preliminary data.</text>
</comment>
<accession>A0ABR3FRK2</accession>
<proteinExistence type="predicted"/>
<keyword evidence="3" id="KW-1185">Reference proteome</keyword>
<sequence length="160" mass="19885">MRRPQKPSNASENRLKHRQQMSKLQSKLYRERNQEEYRAKARERMARKRAQMSSQEREENRLKQREHASRYYERNRNSILDKREASRYRDYEYLHGQDAFRANYRFRDVRPRELLDLKERDPDRYEIEEKAWQAEKARRVQDFKESQAAERAYVRLKAQS</sequence>
<evidence type="ECO:0000313" key="2">
    <source>
        <dbReference type="EMBL" id="KAL0578103.1"/>
    </source>
</evidence>
<gene>
    <name evidence="2" type="ORF">V5O48_003882</name>
</gene>
<dbReference type="Proteomes" id="UP001465976">
    <property type="component" value="Unassembled WGS sequence"/>
</dbReference>
<feature type="compositionally biased region" description="Polar residues" evidence="1">
    <location>
        <begin position="1"/>
        <end position="12"/>
    </location>
</feature>
<feature type="region of interest" description="Disordered" evidence="1">
    <location>
        <begin position="1"/>
        <end position="70"/>
    </location>
</feature>
<dbReference type="EMBL" id="JBAHYK010000119">
    <property type="protein sequence ID" value="KAL0578103.1"/>
    <property type="molecule type" value="Genomic_DNA"/>
</dbReference>
<reference evidence="2 3" key="1">
    <citation type="submission" date="2024-02" db="EMBL/GenBank/DDBJ databases">
        <title>A draft genome for the cacao thread blight pathogen Marasmius crinis-equi.</title>
        <authorList>
            <person name="Cohen S.P."/>
            <person name="Baruah I.K."/>
            <person name="Amoako-Attah I."/>
            <person name="Bukari Y."/>
            <person name="Meinhardt L.W."/>
            <person name="Bailey B.A."/>
        </authorList>
    </citation>
    <scope>NUCLEOTIDE SEQUENCE [LARGE SCALE GENOMIC DNA]</scope>
    <source>
        <strain evidence="2 3">GH-76</strain>
    </source>
</reference>
<organism evidence="2 3">
    <name type="scientific">Marasmius crinis-equi</name>
    <dbReference type="NCBI Taxonomy" id="585013"/>
    <lineage>
        <taxon>Eukaryota</taxon>
        <taxon>Fungi</taxon>
        <taxon>Dikarya</taxon>
        <taxon>Basidiomycota</taxon>
        <taxon>Agaricomycotina</taxon>
        <taxon>Agaricomycetes</taxon>
        <taxon>Agaricomycetidae</taxon>
        <taxon>Agaricales</taxon>
        <taxon>Marasmiineae</taxon>
        <taxon>Marasmiaceae</taxon>
        <taxon>Marasmius</taxon>
    </lineage>
</organism>
<feature type="compositionally biased region" description="Basic and acidic residues" evidence="1">
    <location>
        <begin position="28"/>
        <end position="44"/>
    </location>
</feature>
<feature type="compositionally biased region" description="Basic and acidic residues" evidence="1">
    <location>
        <begin position="55"/>
        <end position="70"/>
    </location>
</feature>
<evidence type="ECO:0000256" key="1">
    <source>
        <dbReference type="SAM" id="MobiDB-lite"/>
    </source>
</evidence>